<keyword evidence="2 4" id="KW-0808">Transferase</keyword>
<dbReference type="Pfam" id="PF02782">
    <property type="entry name" value="FGGY_C"/>
    <property type="match status" value="1"/>
</dbReference>
<dbReference type="InterPro" id="IPR043129">
    <property type="entry name" value="ATPase_NBD"/>
</dbReference>
<dbReference type="EMBL" id="JAMQJY010000001">
    <property type="protein sequence ID" value="MCM2674435.1"/>
    <property type="molecule type" value="Genomic_DNA"/>
</dbReference>
<dbReference type="InterPro" id="IPR018483">
    <property type="entry name" value="Carb_kinase_FGGY_CS"/>
</dbReference>
<dbReference type="PROSITE" id="PS00445">
    <property type="entry name" value="FGGY_KINASES_2"/>
    <property type="match status" value="1"/>
</dbReference>
<organism evidence="7 8">
    <name type="scientific">Alkalicoccobacillus plakortidis</name>
    <dbReference type="NCBI Taxonomy" id="444060"/>
    <lineage>
        <taxon>Bacteria</taxon>
        <taxon>Bacillati</taxon>
        <taxon>Bacillota</taxon>
        <taxon>Bacilli</taxon>
        <taxon>Bacillales</taxon>
        <taxon>Bacillaceae</taxon>
        <taxon>Alkalicoccobacillus</taxon>
    </lineage>
</organism>
<proteinExistence type="inferred from homology"/>
<dbReference type="Gene3D" id="3.30.420.40">
    <property type="match status" value="2"/>
</dbReference>
<evidence type="ECO:0000313" key="7">
    <source>
        <dbReference type="EMBL" id="MCM2674435.1"/>
    </source>
</evidence>
<evidence type="ECO:0000256" key="2">
    <source>
        <dbReference type="ARBA" id="ARBA00022679"/>
    </source>
</evidence>
<feature type="domain" description="Carbohydrate kinase FGGY N-terminal" evidence="5">
    <location>
        <begin position="7"/>
        <end position="251"/>
    </location>
</feature>
<protein>
    <submittedName>
        <fullName evidence="7">Gluconokinase</fullName>
    </submittedName>
</protein>
<dbReference type="PROSITE" id="PS00933">
    <property type="entry name" value="FGGY_KINASES_1"/>
    <property type="match status" value="1"/>
</dbReference>
<dbReference type="InterPro" id="IPR018484">
    <property type="entry name" value="FGGY_N"/>
</dbReference>
<evidence type="ECO:0000256" key="3">
    <source>
        <dbReference type="ARBA" id="ARBA00022777"/>
    </source>
</evidence>
<reference evidence="7" key="1">
    <citation type="submission" date="2022-06" db="EMBL/GenBank/DDBJ databases">
        <title>Alkalicoccobacillus porphyridii sp. nov., isolated from a marine red alga, Porphyridium purpureum and reclassification of Shouchella plakortidis and Shouchella gibsonii as Alkalicoccobacillus plakortidis comb. nov. and Alkalicoccobacillus gibsonii comb. nov.</title>
        <authorList>
            <person name="Kim K.H."/>
            <person name="Lee J.K."/>
            <person name="Han D.M."/>
            <person name="Baek J.H."/>
            <person name="Jeon C.O."/>
        </authorList>
    </citation>
    <scope>NUCLEOTIDE SEQUENCE</scope>
    <source>
        <strain evidence="7">DSM 19153</strain>
    </source>
</reference>
<feature type="domain" description="Carbohydrate kinase FGGY C-terminal" evidence="6">
    <location>
        <begin position="261"/>
        <end position="454"/>
    </location>
</feature>
<gene>
    <name evidence="7" type="ORF">NDM98_02180</name>
</gene>
<sequence>MNNKDTIILGIDIGTTSAKSVLFYTNGAVLASSEISYPTLSPQPAWSEQDPEVILRAVKLSVSQSIASSNTEPSKIAAAGFSTAMHSLLAVTKEGKAMTNSIIWSDNRSAEQVTTLKQSNEALEFYLRTGTPIHTMSPLSKLLWMKEHTPDVFQRAYKFISIKEYIWFHLFGEFVVDYSIASASGLLNLSKNEWDQEILQYIGMTKDQLSELVPITYKQELSHASIAQELGVSNSTPFVIGASDGVLANVGVGAGSNDKTVITIGTSGAIRRTVKEPKTDQHQRTFCYALTENSWVIGGATNNGGNAFRWFRDEWSKGKQMDDAQEMTKDVYEYLLSLAETSPAGAKGLLFMPFLNGERAPYWNPNARAGFVGIGNHHTQPDFIRSLLEGVIFSIYSVGLALRDLSGPLTEIRASGGFARSPLWLQILSDVFGKEIQIPSSHHASAFGAGIVALLGTGHLQSLEESDRWIDIKHMYEPNKQTNETYLELFELYESVYQALEQPFDQLARIQQRYKSQSTPLK</sequence>
<evidence type="ECO:0000256" key="1">
    <source>
        <dbReference type="ARBA" id="ARBA00009156"/>
    </source>
</evidence>
<dbReference type="Pfam" id="PF00370">
    <property type="entry name" value="FGGY_N"/>
    <property type="match status" value="1"/>
</dbReference>
<keyword evidence="8" id="KW-1185">Reference proteome</keyword>
<comment type="similarity">
    <text evidence="1 4">Belongs to the FGGY kinase family.</text>
</comment>
<comment type="caution">
    <text evidence="7">The sequence shown here is derived from an EMBL/GenBank/DDBJ whole genome shotgun (WGS) entry which is preliminary data.</text>
</comment>
<evidence type="ECO:0000259" key="6">
    <source>
        <dbReference type="Pfam" id="PF02782"/>
    </source>
</evidence>
<dbReference type="RefSeq" id="WP_251604155.1">
    <property type="nucleotide sequence ID" value="NZ_JAMQJY010000001.1"/>
</dbReference>
<dbReference type="CDD" id="cd07770">
    <property type="entry name" value="ASKHA_NBD_FGGY_GntK"/>
    <property type="match status" value="1"/>
</dbReference>
<dbReference type="PIRSF" id="PIRSF000538">
    <property type="entry name" value="GlpK"/>
    <property type="match status" value="1"/>
</dbReference>
<dbReference type="PANTHER" id="PTHR43095">
    <property type="entry name" value="SUGAR KINASE"/>
    <property type="match status" value="1"/>
</dbReference>
<dbReference type="PANTHER" id="PTHR43095:SF2">
    <property type="entry name" value="GLUCONOKINASE"/>
    <property type="match status" value="1"/>
</dbReference>
<evidence type="ECO:0000256" key="4">
    <source>
        <dbReference type="RuleBase" id="RU003733"/>
    </source>
</evidence>
<evidence type="ECO:0000259" key="5">
    <source>
        <dbReference type="Pfam" id="PF00370"/>
    </source>
</evidence>
<accession>A0ABT0XEW1</accession>
<dbReference type="InterPro" id="IPR050406">
    <property type="entry name" value="FGGY_Carb_Kinase"/>
</dbReference>
<keyword evidence="3 4" id="KW-0418">Kinase</keyword>
<dbReference type="InterPro" id="IPR018485">
    <property type="entry name" value="FGGY_C"/>
</dbReference>
<dbReference type="Proteomes" id="UP001203665">
    <property type="component" value="Unassembled WGS sequence"/>
</dbReference>
<dbReference type="InterPro" id="IPR000577">
    <property type="entry name" value="Carb_kinase_FGGY"/>
</dbReference>
<evidence type="ECO:0000313" key="8">
    <source>
        <dbReference type="Proteomes" id="UP001203665"/>
    </source>
</evidence>
<name>A0ABT0XEW1_9BACI</name>
<dbReference type="SUPFAM" id="SSF53067">
    <property type="entry name" value="Actin-like ATPase domain"/>
    <property type="match status" value="2"/>
</dbReference>